<dbReference type="GO" id="GO:0003677">
    <property type="term" value="F:DNA binding"/>
    <property type="evidence" value="ECO:0007669"/>
    <property type="project" value="UniProtKB-KW"/>
</dbReference>
<dbReference type="InterPro" id="IPR036388">
    <property type="entry name" value="WH-like_DNA-bd_sf"/>
</dbReference>
<dbReference type="Gene3D" id="1.10.10.10">
    <property type="entry name" value="Winged helix-like DNA-binding domain superfamily/Winged helix DNA-binding domain"/>
    <property type="match status" value="1"/>
</dbReference>
<gene>
    <name evidence="5" type="ORF">Loak_2362</name>
</gene>
<dbReference type="InterPro" id="IPR000835">
    <property type="entry name" value="HTH_MarR-typ"/>
</dbReference>
<proteinExistence type="predicted"/>
<dbReference type="PROSITE" id="PS01117">
    <property type="entry name" value="HTH_MARR_1"/>
    <property type="match status" value="1"/>
</dbReference>
<dbReference type="Pfam" id="PF01047">
    <property type="entry name" value="MarR"/>
    <property type="match status" value="1"/>
</dbReference>
<dbReference type="GO" id="GO:0003700">
    <property type="term" value="F:DNA-binding transcription factor activity"/>
    <property type="evidence" value="ECO:0007669"/>
    <property type="project" value="InterPro"/>
</dbReference>
<keyword evidence="1" id="KW-0805">Transcription regulation</keyword>
<evidence type="ECO:0000256" key="3">
    <source>
        <dbReference type="ARBA" id="ARBA00023163"/>
    </source>
</evidence>
<organism evidence="5 6">
    <name type="scientific">Legionella oakridgensis</name>
    <dbReference type="NCBI Taxonomy" id="29423"/>
    <lineage>
        <taxon>Bacteria</taxon>
        <taxon>Pseudomonadati</taxon>
        <taxon>Pseudomonadota</taxon>
        <taxon>Gammaproteobacteria</taxon>
        <taxon>Legionellales</taxon>
        <taxon>Legionellaceae</taxon>
        <taxon>Legionella</taxon>
    </lineage>
</organism>
<evidence type="ECO:0000256" key="2">
    <source>
        <dbReference type="ARBA" id="ARBA00023125"/>
    </source>
</evidence>
<keyword evidence="3" id="KW-0804">Transcription</keyword>
<name>A0A0W0WY51_9GAMM</name>
<dbReference type="PROSITE" id="PS50995">
    <property type="entry name" value="HTH_MARR_2"/>
    <property type="match status" value="1"/>
</dbReference>
<evidence type="ECO:0000313" key="5">
    <source>
        <dbReference type="EMBL" id="KTD37226.1"/>
    </source>
</evidence>
<dbReference type="InterPro" id="IPR023187">
    <property type="entry name" value="Tscrpt_reg_MarR-type_CS"/>
</dbReference>
<keyword evidence="2" id="KW-0238">DNA-binding</keyword>
<evidence type="ECO:0000256" key="1">
    <source>
        <dbReference type="ARBA" id="ARBA00023015"/>
    </source>
</evidence>
<dbReference type="PRINTS" id="PR00598">
    <property type="entry name" value="HTHMARR"/>
</dbReference>
<dbReference type="InterPro" id="IPR036390">
    <property type="entry name" value="WH_DNA-bd_sf"/>
</dbReference>
<feature type="domain" description="HTH marR-type" evidence="4">
    <location>
        <begin position="14"/>
        <end position="146"/>
    </location>
</feature>
<sequence length="151" mass="17659">MLIYSMLYIWLFKFMKTSTLIKKTSRLLIKKANDLLKPYGITHAYTYFLMELYKQEGVTQAEMSKRIGIEQPTAVRTLDRMERDGFIMREQSSMDRRVVLIRLTDKGKQCQSTILRCAEQLNEVALKGFTQNDHLLLMQLLTQVISNLEAD</sequence>
<dbReference type="PANTHER" id="PTHR42756:SF1">
    <property type="entry name" value="TRANSCRIPTIONAL REPRESSOR OF EMRAB OPERON"/>
    <property type="match status" value="1"/>
</dbReference>
<dbReference type="PATRIC" id="fig|29423.5.peg.2480"/>
<accession>A0A0W0WY51</accession>
<comment type="caution">
    <text evidence="5">The sequence shown here is derived from an EMBL/GenBank/DDBJ whole genome shotgun (WGS) entry which is preliminary data.</text>
</comment>
<protein>
    <submittedName>
        <fullName evidence="5">MarR family transporter transcriptional regulator</fullName>
    </submittedName>
</protein>
<dbReference type="PANTHER" id="PTHR42756">
    <property type="entry name" value="TRANSCRIPTIONAL REGULATOR, MARR"/>
    <property type="match status" value="1"/>
</dbReference>
<dbReference type="AlphaFoldDB" id="A0A0W0WY51"/>
<evidence type="ECO:0000259" key="4">
    <source>
        <dbReference type="PROSITE" id="PS50995"/>
    </source>
</evidence>
<dbReference type="SUPFAM" id="SSF46785">
    <property type="entry name" value="Winged helix' DNA-binding domain"/>
    <property type="match status" value="1"/>
</dbReference>
<evidence type="ECO:0000313" key="6">
    <source>
        <dbReference type="Proteomes" id="UP000054858"/>
    </source>
</evidence>
<dbReference type="EMBL" id="LNYP01000031">
    <property type="protein sequence ID" value="KTD37226.1"/>
    <property type="molecule type" value="Genomic_DNA"/>
</dbReference>
<dbReference type="Proteomes" id="UP000054858">
    <property type="component" value="Unassembled WGS sequence"/>
</dbReference>
<dbReference type="SMART" id="SM00347">
    <property type="entry name" value="HTH_MARR"/>
    <property type="match status" value="1"/>
</dbReference>
<reference evidence="5 6" key="1">
    <citation type="submission" date="2015-11" db="EMBL/GenBank/DDBJ databases">
        <title>Genomic analysis of 38 Legionella species identifies large and diverse effector repertoires.</title>
        <authorList>
            <person name="Burstein D."/>
            <person name="Amaro F."/>
            <person name="Zusman T."/>
            <person name="Lifshitz Z."/>
            <person name="Cohen O."/>
            <person name="Gilbert J.A."/>
            <person name="Pupko T."/>
            <person name="Shuman H.A."/>
            <person name="Segal G."/>
        </authorList>
    </citation>
    <scope>NUCLEOTIDE SEQUENCE [LARGE SCALE GENOMIC DNA]</scope>
    <source>
        <strain evidence="5 6">Oak Ridge-10</strain>
    </source>
</reference>